<feature type="non-terminal residue" evidence="1">
    <location>
        <position position="175"/>
    </location>
</feature>
<feature type="non-terminal residue" evidence="1">
    <location>
        <position position="1"/>
    </location>
</feature>
<evidence type="ECO:0000313" key="2">
    <source>
        <dbReference type="Proteomes" id="UP000792457"/>
    </source>
</evidence>
<proteinExistence type="predicted"/>
<evidence type="ECO:0000313" key="1">
    <source>
        <dbReference type="EMBL" id="KAG8230780.1"/>
    </source>
</evidence>
<dbReference type="EMBL" id="KZ308512">
    <property type="protein sequence ID" value="KAG8230780.1"/>
    <property type="molecule type" value="Genomic_DNA"/>
</dbReference>
<keyword evidence="2" id="KW-1185">Reference proteome</keyword>
<dbReference type="AlphaFoldDB" id="A0A8K0P048"/>
<gene>
    <name evidence="1" type="ORF">J437_LFUL011344</name>
</gene>
<dbReference type="Proteomes" id="UP000792457">
    <property type="component" value="Unassembled WGS sequence"/>
</dbReference>
<reference evidence="1" key="2">
    <citation type="submission" date="2017-10" db="EMBL/GenBank/DDBJ databases">
        <title>Ladona fulva Genome sequencing and assembly.</title>
        <authorList>
            <person name="Murali S."/>
            <person name="Richards S."/>
            <person name="Bandaranaike D."/>
            <person name="Bellair M."/>
            <person name="Blankenburg K."/>
            <person name="Chao H."/>
            <person name="Dinh H."/>
            <person name="Doddapaneni H."/>
            <person name="Dugan-Rocha S."/>
            <person name="Elkadiri S."/>
            <person name="Gnanaolivu R."/>
            <person name="Hernandez B."/>
            <person name="Skinner E."/>
            <person name="Javaid M."/>
            <person name="Lee S."/>
            <person name="Li M."/>
            <person name="Ming W."/>
            <person name="Munidasa M."/>
            <person name="Muniz J."/>
            <person name="Nguyen L."/>
            <person name="Hughes D."/>
            <person name="Osuji N."/>
            <person name="Pu L.-L."/>
            <person name="Puazo M."/>
            <person name="Qu C."/>
            <person name="Quiroz J."/>
            <person name="Raj R."/>
            <person name="Weissenberger G."/>
            <person name="Xin Y."/>
            <person name="Zou X."/>
            <person name="Han Y."/>
            <person name="Worley K."/>
            <person name="Muzny D."/>
            <person name="Gibbs R."/>
        </authorList>
    </citation>
    <scope>NUCLEOTIDE SEQUENCE</scope>
    <source>
        <strain evidence="1">Sampled in the wild</strain>
    </source>
</reference>
<accession>A0A8K0P048</accession>
<organism evidence="1 2">
    <name type="scientific">Ladona fulva</name>
    <name type="common">Scarce chaser dragonfly</name>
    <name type="synonym">Libellula fulva</name>
    <dbReference type="NCBI Taxonomy" id="123851"/>
    <lineage>
        <taxon>Eukaryota</taxon>
        <taxon>Metazoa</taxon>
        <taxon>Ecdysozoa</taxon>
        <taxon>Arthropoda</taxon>
        <taxon>Hexapoda</taxon>
        <taxon>Insecta</taxon>
        <taxon>Pterygota</taxon>
        <taxon>Palaeoptera</taxon>
        <taxon>Odonata</taxon>
        <taxon>Epiprocta</taxon>
        <taxon>Anisoptera</taxon>
        <taxon>Libelluloidea</taxon>
        <taxon>Libellulidae</taxon>
        <taxon>Ladona</taxon>
    </lineage>
</organism>
<comment type="caution">
    <text evidence="1">The sequence shown here is derived from an EMBL/GenBank/DDBJ whole genome shotgun (WGS) entry which is preliminary data.</text>
</comment>
<sequence>VLQSVQHIRQQNLKDSLQVPKSEGTEVEEEERIPQRHLMTFLTNNADGDDPCGVEVEVLPEEAALLEATGITVNEDGQITMHNLEVLPDQIEVQMQSADSDTLQFTEVGHSILTDQDTTLEQLLGLKRKREDPIAQASSALLTLQDGGTCSTSLTTRKPFAKKQHGAIGSLITKH</sequence>
<name>A0A8K0P048_LADFU</name>
<protein>
    <submittedName>
        <fullName evidence="1">Uncharacterized protein</fullName>
    </submittedName>
</protein>
<reference evidence="1" key="1">
    <citation type="submission" date="2013-04" db="EMBL/GenBank/DDBJ databases">
        <authorList>
            <person name="Qu J."/>
            <person name="Murali S.C."/>
            <person name="Bandaranaike D."/>
            <person name="Bellair M."/>
            <person name="Blankenburg K."/>
            <person name="Chao H."/>
            <person name="Dinh H."/>
            <person name="Doddapaneni H."/>
            <person name="Downs B."/>
            <person name="Dugan-Rocha S."/>
            <person name="Elkadiri S."/>
            <person name="Gnanaolivu R.D."/>
            <person name="Hernandez B."/>
            <person name="Javaid M."/>
            <person name="Jayaseelan J.C."/>
            <person name="Lee S."/>
            <person name="Li M."/>
            <person name="Ming W."/>
            <person name="Munidasa M."/>
            <person name="Muniz J."/>
            <person name="Nguyen L."/>
            <person name="Ongeri F."/>
            <person name="Osuji N."/>
            <person name="Pu L.-L."/>
            <person name="Puazo M."/>
            <person name="Qu C."/>
            <person name="Quiroz J."/>
            <person name="Raj R."/>
            <person name="Weissenberger G."/>
            <person name="Xin Y."/>
            <person name="Zou X."/>
            <person name="Han Y."/>
            <person name="Richards S."/>
            <person name="Worley K."/>
            <person name="Muzny D."/>
            <person name="Gibbs R."/>
        </authorList>
    </citation>
    <scope>NUCLEOTIDE SEQUENCE</scope>
    <source>
        <strain evidence="1">Sampled in the wild</strain>
    </source>
</reference>